<dbReference type="Gene3D" id="3.40.50.12390">
    <property type="match status" value="2"/>
</dbReference>
<dbReference type="PANTHER" id="PTHR12341:SF62">
    <property type="entry name" value="5'-3' EXORIBONUCLEASE 3-LIKE"/>
    <property type="match status" value="1"/>
</dbReference>
<dbReference type="PANTHER" id="PTHR12341">
    <property type="entry name" value="5'-&gt;3' EXORIBONUCLEASE"/>
    <property type="match status" value="1"/>
</dbReference>
<dbReference type="AlphaFoldDB" id="A0A2I0XCS2"/>
<feature type="domain" description="Xrn1 N-terminal" evidence="1">
    <location>
        <begin position="1"/>
        <end position="60"/>
    </location>
</feature>
<dbReference type="GO" id="GO:0005634">
    <property type="term" value="C:nucleus"/>
    <property type="evidence" value="ECO:0007669"/>
    <property type="project" value="TreeGrafter"/>
</dbReference>
<evidence type="ECO:0000259" key="1">
    <source>
        <dbReference type="Pfam" id="PF03159"/>
    </source>
</evidence>
<organism evidence="2 3">
    <name type="scientific">Dendrobium catenatum</name>
    <dbReference type="NCBI Taxonomy" id="906689"/>
    <lineage>
        <taxon>Eukaryota</taxon>
        <taxon>Viridiplantae</taxon>
        <taxon>Streptophyta</taxon>
        <taxon>Embryophyta</taxon>
        <taxon>Tracheophyta</taxon>
        <taxon>Spermatophyta</taxon>
        <taxon>Magnoliopsida</taxon>
        <taxon>Liliopsida</taxon>
        <taxon>Asparagales</taxon>
        <taxon>Orchidaceae</taxon>
        <taxon>Epidendroideae</taxon>
        <taxon>Malaxideae</taxon>
        <taxon>Dendrobiinae</taxon>
        <taxon>Dendrobium</taxon>
    </lineage>
</organism>
<dbReference type="GO" id="GO:0000956">
    <property type="term" value="P:nuclear-transcribed mRNA catabolic process"/>
    <property type="evidence" value="ECO:0007669"/>
    <property type="project" value="TreeGrafter"/>
</dbReference>
<evidence type="ECO:0000313" key="2">
    <source>
        <dbReference type="EMBL" id="PKU85699.1"/>
    </source>
</evidence>
<name>A0A2I0XCS2_9ASPA</name>
<dbReference type="EMBL" id="KZ501977">
    <property type="protein sequence ID" value="PKU85699.1"/>
    <property type="molecule type" value="Genomic_DNA"/>
</dbReference>
<sequence length="208" mass="23875">MGVPSFYRWLVERYPKTVVDAKDGGEDCATDDDRNPNGEFDNLYLDMNGIIHPCFHPDDEVILSDANVPGEGEHKIMSFIRLQRRLPGYNPNTRHCLYGLSGIDLLIAVYKKVFNSMGDYLINASNALENTKELKRKLKMFLRDKADLFKNEVLENDKGVCKLPFIEEESLLGATKVLLKELKTITKDDIVERMLWHEYPGHFPPQTL</sequence>
<reference evidence="2 3" key="2">
    <citation type="journal article" date="2017" name="Nature">
        <title>The Apostasia genome and the evolution of orchids.</title>
        <authorList>
            <person name="Zhang G.Q."/>
            <person name="Liu K.W."/>
            <person name="Li Z."/>
            <person name="Lohaus R."/>
            <person name="Hsiao Y.Y."/>
            <person name="Niu S.C."/>
            <person name="Wang J.Y."/>
            <person name="Lin Y.C."/>
            <person name="Xu Q."/>
            <person name="Chen L.J."/>
            <person name="Yoshida K."/>
            <person name="Fujiwara S."/>
            <person name="Wang Z.W."/>
            <person name="Zhang Y.Q."/>
            <person name="Mitsuda N."/>
            <person name="Wang M."/>
            <person name="Liu G.H."/>
            <person name="Pecoraro L."/>
            <person name="Huang H.X."/>
            <person name="Xiao X.J."/>
            <person name="Lin M."/>
            <person name="Wu X.Y."/>
            <person name="Wu W.L."/>
            <person name="Chen Y.Y."/>
            <person name="Chang S.B."/>
            <person name="Sakamoto S."/>
            <person name="Ohme-Takagi M."/>
            <person name="Yagi M."/>
            <person name="Zeng S.J."/>
            <person name="Shen C.Y."/>
            <person name="Yeh C.M."/>
            <person name="Luo Y.B."/>
            <person name="Tsai W.C."/>
            <person name="Van de Peer Y."/>
            <person name="Liu Z.J."/>
        </authorList>
    </citation>
    <scope>NUCLEOTIDE SEQUENCE [LARGE SCALE GENOMIC DNA]</scope>
    <source>
        <tissue evidence="2">The whole plant</tissue>
    </source>
</reference>
<protein>
    <submittedName>
        <fullName evidence="2">5'-3' exoribonuclease 2</fullName>
    </submittedName>
</protein>
<dbReference type="GO" id="GO:0004534">
    <property type="term" value="F:5'-3' RNA exonuclease activity"/>
    <property type="evidence" value="ECO:0007669"/>
    <property type="project" value="TreeGrafter"/>
</dbReference>
<dbReference type="Pfam" id="PF03159">
    <property type="entry name" value="XRN_N"/>
    <property type="match status" value="1"/>
</dbReference>
<accession>A0A2I0XCS2</accession>
<evidence type="ECO:0000313" key="3">
    <source>
        <dbReference type="Proteomes" id="UP000233837"/>
    </source>
</evidence>
<gene>
    <name evidence="2" type="primary">XRN2</name>
    <name evidence="2" type="ORF">MA16_Dca003440</name>
</gene>
<dbReference type="STRING" id="906689.A0A2I0XCS2"/>
<dbReference type="InterPro" id="IPR004859">
    <property type="entry name" value="Xrn1_N"/>
</dbReference>
<dbReference type="Proteomes" id="UP000233837">
    <property type="component" value="Unassembled WGS sequence"/>
</dbReference>
<reference evidence="2 3" key="1">
    <citation type="journal article" date="2016" name="Sci. Rep.">
        <title>The Dendrobium catenatum Lindl. genome sequence provides insights into polysaccharide synthase, floral development and adaptive evolution.</title>
        <authorList>
            <person name="Zhang G.Q."/>
            <person name="Xu Q."/>
            <person name="Bian C."/>
            <person name="Tsai W.C."/>
            <person name="Yeh C.M."/>
            <person name="Liu K.W."/>
            <person name="Yoshida K."/>
            <person name="Zhang L.S."/>
            <person name="Chang S.B."/>
            <person name="Chen F."/>
            <person name="Shi Y."/>
            <person name="Su Y.Y."/>
            <person name="Zhang Y.Q."/>
            <person name="Chen L.J."/>
            <person name="Yin Y."/>
            <person name="Lin M."/>
            <person name="Huang H."/>
            <person name="Deng H."/>
            <person name="Wang Z.W."/>
            <person name="Zhu S.L."/>
            <person name="Zhao X."/>
            <person name="Deng C."/>
            <person name="Niu S.C."/>
            <person name="Huang J."/>
            <person name="Wang M."/>
            <person name="Liu G.H."/>
            <person name="Yang H.J."/>
            <person name="Xiao X.J."/>
            <person name="Hsiao Y.Y."/>
            <person name="Wu W.L."/>
            <person name="Chen Y.Y."/>
            <person name="Mitsuda N."/>
            <person name="Ohme-Takagi M."/>
            <person name="Luo Y.B."/>
            <person name="Van de Peer Y."/>
            <person name="Liu Z.J."/>
        </authorList>
    </citation>
    <scope>NUCLEOTIDE SEQUENCE [LARGE SCALE GENOMIC DNA]</scope>
    <source>
        <tissue evidence="2">The whole plant</tissue>
    </source>
</reference>
<dbReference type="GO" id="GO:0003723">
    <property type="term" value="F:RNA binding"/>
    <property type="evidence" value="ECO:0007669"/>
    <property type="project" value="TreeGrafter"/>
</dbReference>
<proteinExistence type="predicted"/>
<dbReference type="InterPro" id="IPR027073">
    <property type="entry name" value="5_3_exoribonuclease"/>
</dbReference>
<keyword evidence="3" id="KW-1185">Reference proteome</keyword>